<dbReference type="OMA" id="RMQEEPG"/>
<dbReference type="InterPro" id="IPR002885">
    <property type="entry name" value="PPR_rpt"/>
</dbReference>
<dbReference type="OrthoDB" id="185373at2759"/>
<feature type="repeat" description="PPR" evidence="2">
    <location>
        <begin position="183"/>
        <end position="213"/>
    </location>
</feature>
<dbReference type="GO" id="GO:0003723">
    <property type="term" value="F:RNA binding"/>
    <property type="evidence" value="ECO:0000318"/>
    <property type="project" value="GO_Central"/>
</dbReference>
<reference evidence="4" key="1">
    <citation type="journal article" date="2013" name="Science">
        <title>The Amborella genome and the evolution of flowering plants.</title>
        <authorList>
            <consortium name="Amborella Genome Project"/>
        </authorList>
    </citation>
    <scope>NUCLEOTIDE SEQUENCE [LARGE SCALE GENOMIC DNA]</scope>
</reference>
<dbReference type="InterPro" id="IPR046848">
    <property type="entry name" value="E_motif"/>
</dbReference>
<dbReference type="eggNOG" id="KOG4197">
    <property type="taxonomic scope" value="Eukaryota"/>
</dbReference>
<dbReference type="NCBIfam" id="TIGR00756">
    <property type="entry name" value="PPR"/>
    <property type="match status" value="3"/>
</dbReference>
<dbReference type="PANTHER" id="PTHR47926">
    <property type="entry name" value="PENTATRICOPEPTIDE REPEAT-CONTAINING PROTEIN"/>
    <property type="match status" value="1"/>
</dbReference>
<feature type="repeat" description="PPR" evidence="2">
    <location>
        <begin position="555"/>
        <end position="589"/>
    </location>
</feature>
<evidence type="ECO:0000313" key="3">
    <source>
        <dbReference type="EMBL" id="ERM94696.1"/>
    </source>
</evidence>
<accession>W1NGX3</accession>
<dbReference type="InterPro" id="IPR046960">
    <property type="entry name" value="PPR_At4g14850-like_plant"/>
</dbReference>
<dbReference type="InterPro" id="IPR011990">
    <property type="entry name" value="TPR-like_helical_dom_sf"/>
</dbReference>
<sequence>MGKKNPPHFSRLLSIYLNSIVSNEKTLLSSLSSSLTTTQTNSIFSETFASAPSPSLSSSSPSPSSPPIFFRDNGLINRMCREKRFKEAVDHLCQQKRLREAINILNLIDPSNPHQFAPIYASLLQACAQQRALDEGKTVHSHMLSSPSFEPGLFLFNRLLDVYIKCNSLNQARQLFDEMTQKDICSYNTLIAGYCKVGDLCNAKKLFDEMDQRDNFSWSSIISGYVRHGSPNEALSIFREMKQNNELGLNKFTASSALAACAASSSPNQGRELHAHITRTGLESDAIVWSALSDMYAKCGSITEARYVFDRILERDTVAWTTMIGRYVQAGQASEALQLFYEMVKQGDSKPNEFTFVGVLSACAMKAAEKLGREVHGYMVRAGFDPSGSSVSALVDMYAKCGNIKSAENIFQSIPNPDLITWTAIISGSAKNGRDLEALQYFETLLNLGKKPDHVTFVGVLTACTHAGLVEKGLEIFVSIKGKHGLEHTSEHYACIVDLLSKAGRFREAMAIVDTMPMKHNKFLWASLLGACRTHGNLELARKAAEALFEIEPENGATYVTLGNIYADAGMWEEVERVRRLMEDRGIVKKPGSSWIEREEGEVMVES</sequence>
<keyword evidence="1" id="KW-0677">Repeat</keyword>
<dbReference type="HOGENOM" id="CLU_002706_15_10_1"/>
<name>W1NGX3_AMBTC</name>
<protein>
    <recommendedName>
        <fullName evidence="5">Pentacotripeptide-repeat region of PRORP domain-containing protein</fullName>
    </recommendedName>
</protein>
<feature type="repeat" description="PPR" evidence="2">
    <location>
        <begin position="418"/>
        <end position="452"/>
    </location>
</feature>
<dbReference type="Proteomes" id="UP000017836">
    <property type="component" value="Unassembled WGS sequence"/>
</dbReference>
<dbReference type="Pfam" id="PF01535">
    <property type="entry name" value="PPR"/>
    <property type="match status" value="5"/>
</dbReference>
<dbReference type="PANTHER" id="PTHR47926:SF414">
    <property type="entry name" value="PENTATRICOPEPTIDE REPEAT-CONTAINING PROTEIN DOT4, CHLOROPLASTIC-LIKE"/>
    <property type="match status" value="1"/>
</dbReference>
<dbReference type="Pfam" id="PF20431">
    <property type="entry name" value="E_motif"/>
    <property type="match status" value="1"/>
</dbReference>
<proteinExistence type="predicted"/>
<organism evidence="3 4">
    <name type="scientific">Amborella trichopoda</name>
    <dbReference type="NCBI Taxonomy" id="13333"/>
    <lineage>
        <taxon>Eukaryota</taxon>
        <taxon>Viridiplantae</taxon>
        <taxon>Streptophyta</taxon>
        <taxon>Embryophyta</taxon>
        <taxon>Tracheophyta</taxon>
        <taxon>Spermatophyta</taxon>
        <taxon>Magnoliopsida</taxon>
        <taxon>Amborellales</taxon>
        <taxon>Amborellaceae</taxon>
        <taxon>Amborella</taxon>
    </lineage>
</organism>
<feature type="repeat" description="PPR" evidence="2">
    <location>
        <begin position="214"/>
        <end position="244"/>
    </location>
</feature>
<evidence type="ECO:0000313" key="4">
    <source>
        <dbReference type="Proteomes" id="UP000017836"/>
    </source>
</evidence>
<evidence type="ECO:0000256" key="2">
    <source>
        <dbReference type="PROSITE-ProRule" id="PRU00708"/>
    </source>
</evidence>
<dbReference type="FunFam" id="1.25.40.10:FF:000442">
    <property type="entry name" value="Pentatricopeptide repeat-containing protein At3g49710"/>
    <property type="match status" value="1"/>
</dbReference>
<keyword evidence="4" id="KW-1185">Reference proteome</keyword>
<dbReference type="GO" id="GO:0009451">
    <property type="term" value="P:RNA modification"/>
    <property type="evidence" value="ECO:0000318"/>
    <property type="project" value="GO_Central"/>
</dbReference>
<dbReference type="Pfam" id="PF12854">
    <property type="entry name" value="PPR_1"/>
    <property type="match status" value="1"/>
</dbReference>
<feature type="repeat" description="PPR" evidence="2">
    <location>
        <begin position="316"/>
        <end position="350"/>
    </location>
</feature>
<dbReference type="PROSITE" id="PS51375">
    <property type="entry name" value="PPR"/>
    <property type="match status" value="6"/>
</dbReference>
<dbReference type="KEGG" id="atr:18422546"/>
<feature type="repeat" description="PPR" evidence="2">
    <location>
        <begin position="285"/>
        <end position="315"/>
    </location>
</feature>
<evidence type="ECO:0008006" key="5">
    <source>
        <dbReference type="Google" id="ProtNLM"/>
    </source>
</evidence>
<dbReference type="Pfam" id="PF13041">
    <property type="entry name" value="PPR_2"/>
    <property type="match status" value="1"/>
</dbReference>
<dbReference type="FunFam" id="1.25.40.10:FF:000436">
    <property type="entry name" value="Pentatricopeptide repeat-containing protein At5g39350 family"/>
    <property type="match status" value="1"/>
</dbReference>
<dbReference type="SUPFAM" id="SSF48452">
    <property type="entry name" value="TPR-like"/>
    <property type="match status" value="1"/>
</dbReference>
<evidence type="ECO:0000256" key="1">
    <source>
        <dbReference type="ARBA" id="ARBA00022737"/>
    </source>
</evidence>
<dbReference type="Gene3D" id="1.25.40.10">
    <property type="entry name" value="Tetratricopeptide repeat domain"/>
    <property type="match status" value="4"/>
</dbReference>
<dbReference type="FunFam" id="1.25.40.10:FF:000090">
    <property type="entry name" value="Pentatricopeptide repeat-containing protein, chloroplastic"/>
    <property type="match status" value="1"/>
</dbReference>
<dbReference type="EMBL" id="KI397507">
    <property type="protein sequence ID" value="ERM94696.1"/>
    <property type="molecule type" value="Genomic_DNA"/>
</dbReference>
<gene>
    <name evidence="3" type="ORF">AMTR_s00011p00233950</name>
</gene>
<dbReference type="Gramene" id="ERM94696">
    <property type="protein sequence ID" value="ERM94696"/>
    <property type="gene ID" value="AMTR_s00011p00233950"/>
</dbReference>
<dbReference type="AlphaFoldDB" id="W1NGX3"/>